<evidence type="ECO:0000256" key="1">
    <source>
        <dbReference type="ARBA" id="ARBA00000847"/>
    </source>
</evidence>
<dbReference type="Gene3D" id="3.90.79.10">
    <property type="entry name" value="Nucleoside Triphosphate Pyrophosphohydrolase"/>
    <property type="match status" value="1"/>
</dbReference>
<dbReference type="InterPro" id="IPR015797">
    <property type="entry name" value="NUDIX_hydrolase-like_dom_sf"/>
</dbReference>
<evidence type="ECO:0000313" key="10">
    <source>
        <dbReference type="EMBL" id="PJD87729.1"/>
    </source>
</evidence>
<evidence type="ECO:0000256" key="6">
    <source>
        <dbReference type="ARBA" id="ARBA00022801"/>
    </source>
</evidence>
<reference evidence="10 11" key="1">
    <citation type="journal article" date="2017" name="J. Antimicrob. Chemother.">
        <title>Characterization of the population structure, drug resistance mechanisms and plasmids of the community-associated Enterobacter cloacae complex in China.</title>
        <authorList>
            <person name="Zhou K."/>
            <person name="Yu W."/>
            <person name="Cao X."/>
            <person name="Shen P."/>
            <person name="Lu H."/>
            <person name="Luo Q."/>
            <person name="Rossen J.W.A."/>
            <person name="Xiao Y."/>
        </authorList>
    </citation>
    <scope>NUCLEOTIDE SEQUENCE [LARGE SCALE GENOMIC DNA]</scope>
    <source>
        <strain evidence="10 11">ECC904</strain>
    </source>
</reference>
<evidence type="ECO:0000256" key="2">
    <source>
        <dbReference type="ARBA" id="ARBA00001946"/>
    </source>
</evidence>
<organism evidence="10 11">
    <name type="scientific">Enterobacter hormaechei</name>
    <dbReference type="NCBI Taxonomy" id="158836"/>
    <lineage>
        <taxon>Bacteria</taxon>
        <taxon>Pseudomonadati</taxon>
        <taxon>Pseudomonadota</taxon>
        <taxon>Gammaproteobacteria</taxon>
        <taxon>Enterobacterales</taxon>
        <taxon>Enterobacteriaceae</taxon>
        <taxon>Enterobacter</taxon>
        <taxon>Enterobacter cloacae complex</taxon>
    </lineage>
</organism>
<comment type="subunit">
    <text evidence="4">Homodimer.</text>
</comment>
<evidence type="ECO:0000256" key="5">
    <source>
        <dbReference type="ARBA" id="ARBA00016377"/>
    </source>
</evidence>
<dbReference type="PANTHER" id="PTHR11839:SF18">
    <property type="entry name" value="NUDIX HYDROLASE DOMAIN-CONTAINING PROTEIN"/>
    <property type="match status" value="1"/>
</dbReference>
<dbReference type="GO" id="GO:0019693">
    <property type="term" value="P:ribose phosphate metabolic process"/>
    <property type="evidence" value="ECO:0007669"/>
    <property type="project" value="TreeGrafter"/>
</dbReference>
<comment type="cofactor">
    <cofactor evidence="2">
        <name>Mg(2+)</name>
        <dbReference type="ChEBI" id="CHEBI:18420"/>
    </cofactor>
</comment>
<dbReference type="SUPFAM" id="SSF55811">
    <property type="entry name" value="Nudix"/>
    <property type="match status" value="1"/>
</dbReference>
<dbReference type="PANTHER" id="PTHR11839">
    <property type="entry name" value="UDP/ADP-SUGAR PYROPHOSPHATASE"/>
    <property type="match status" value="1"/>
</dbReference>
<dbReference type="OrthoDB" id="177518at2"/>
<proteinExistence type="inferred from homology"/>
<dbReference type="GO" id="GO:0016787">
    <property type="term" value="F:hydrolase activity"/>
    <property type="evidence" value="ECO:0007669"/>
    <property type="project" value="UniProtKB-KW"/>
</dbReference>
<evidence type="ECO:0000313" key="11">
    <source>
        <dbReference type="Proteomes" id="UP000229974"/>
    </source>
</evidence>
<gene>
    <name evidence="10" type="ORF">B9Q30_05485</name>
</gene>
<evidence type="ECO:0000256" key="4">
    <source>
        <dbReference type="ARBA" id="ARBA00011738"/>
    </source>
</evidence>
<sequence>MYCTVKALTLLLESYKQRNQGLTVKKEIKTLESRQIYRNRWMSLKEDRILRADGSEGLYSVIEKDDFVVIIPVENDEIYLVEQYRYPLGQRTTELPQGSWECSRDAAPEDVARGELKEETGLNAGKMEYVGYQKLAQGYSAQGYHIYLATELTFTGQQLEEEEYGLTVKKLKISAFAQLIRDGKITDATSVTAFLLARTKNMIS</sequence>
<dbReference type="GO" id="GO:0006753">
    <property type="term" value="P:nucleoside phosphate metabolic process"/>
    <property type="evidence" value="ECO:0007669"/>
    <property type="project" value="TreeGrafter"/>
</dbReference>
<keyword evidence="6" id="KW-0378">Hydrolase</keyword>
<comment type="caution">
    <text evidence="10">The sequence shown here is derived from an EMBL/GenBank/DDBJ whole genome shotgun (WGS) entry which is preliminary data.</text>
</comment>
<comment type="catalytic activity">
    <reaction evidence="1">
        <text>GDP-alpha-D-mannose + H2O = alpha-D-mannose 1-phosphate + GMP + 2 H(+)</text>
        <dbReference type="Rhea" id="RHEA:27978"/>
        <dbReference type="ChEBI" id="CHEBI:15377"/>
        <dbReference type="ChEBI" id="CHEBI:15378"/>
        <dbReference type="ChEBI" id="CHEBI:57527"/>
        <dbReference type="ChEBI" id="CHEBI:58115"/>
        <dbReference type="ChEBI" id="CHEBI:58409"/>
    </reaction>
</comment>
<name>A0A2J0Q388_9ENTR</name>
<protein>
    <recommendedName>
        <fullName evidence="5">GDP-mannose pyrophosphatase</fullName>
    </recommendedName>
    <alternativeName>
        <fullName evidence="7">GDP-mannose hydrolase</fullName>
    </alternativeName>
    <alternativeName>
        <fullName evidence="8">GDPMK</fullName>
    </alternativeName>
</protein>
<evidence type="ECO:0000256" key="8">
    <source>
        <dbReference type="ARBA" id="ARBA00032272"/>
    </source>
</evidence>
<evidence type="ECO:0000259" key="9">
    <source>
        <dbReference type="PROSITE" id="PS51462"/>
    </source>
</evidence>
<comment type="similarity">
    <text evidence="3">Belongs to the Nudix hydrolase family. NudK subfamily.</text>
</comment>
<dbReference type="RefSeq" id="WP_080346687.1">
    <property type="nucleotide sequence ID" value="NZ_CP060480.1"/>
</dbReference>
<evidence type="ECO:0000256" key="3">
    <source>
        <dbReference type="ARBA" id="ARBA00007275"/>
    </source>
</evidence>
<dbReference type="AlphaFoldDB" id="A0A2J0Q388"/>
<feature type="domain" description="Nudix hydrolase" evidence="9">
    <location>
        <begin position="63"/>
        <end position="193"/>
    </location>
</feature>
<accession>A0A2J0Q388</accession>
<dbReference type="CDD" id="cd24161">
    <property type="entry name" value="NUDIX_ADPRase_Ndx2"/>
    <property type="match status" value="1"/>
</dbReference>
<dbReference type="PROSITE" id="PS51462">
    <property type="entry name" value="NUDIX"/>
    <property type="match status" value="1"/>
</dbReference>
<dbReference type="STRING" id="299766.BFV68_10835"/>
<dbReference type="InterPro" id="IPR000086">
    <property type="entry name" value="NUDIX_hydrolase_dom"/>
</dbReference>
<evidence type="ECO:0000256" key="7">
    <source>
        <dbReference type="ARBA" id="ARBA00032162"/>
    </source>
</evidence>
<dbReference type="Proteomes" id="UP000229974">
    <property type="component" value="Unassembled WGS sequence"/>
</dbReference>
<dbReference type="EMBL" id="NEEW01000002">
    <property type="protein sequence ID" value="PJD87729.1"/>
    <property type="molecule type" value="Genomic_DNA"/>
</dbReference>
<dbReference type="Pfam" id="PF00293">
    <property type="entry name" value="NUDIX"/>
    <property type="match status" value="1"/>
</dbReference>